<accession>A0A8D9DZZ9</accession>
<sequence>MGTQQFTIQATCHHTKENKNQNNMETKRISSFITTQIYTITELEYSKTKTNPYFQAKLKSRPITKPNHTNTKLKSTPKTTPIIIIIITPTKPNTLTPVRMKTY</sequence>
<dbReference type="AlphaFoldDB" id="A0A8D9DZZ9"/>
<proteinExistence type="predicted"/>
<organism evidence="2">
    <name type="scientific">Cacopsylla melanoneura</name>
    <dbReference type="NCBI Taxonomy" id="428564"/>
    <lineage>
        <taxon>Eukaryota</taxon>
        <taxon>Metazoa</taxon>
        <taxon>Ecdysozoa</taxon>
        <taxon>Arthropoda</taxon>
        <taxon>Hexapoda</taxon>
        <taxon>Insecta</taxon>
        <taxon>Pterygota</taxon>
        <taxon>Neoptera</taxon>
        <taxon>Paraneoptera</taxon>
        <taxon>Hemiptera</taxon>
        <taxon>Sternorrhyncha</taxon>
        <taxon>Psylloidea</taxon>
        <taxon>Psyllidae</taxon>
        <taxon>Psyllinae</taxon>
        <taxon>Cacopsylla</taxon>
    </lineage>
</organism>
<feature type="region of interest" description="Disordered" evidence="1">
    <location>
        <begin position="1"/>
        <end position="23"/>
    </location>
</feature>
<dbReference type="EMBL" id="HBUF01396758">
    <property type="protein sequence ID" value="CAG6735748.1"/>
    <property type="molecule type" value="Transcribed_RNA"/>
</dbReference>
<dbReference type="EMBL" id="HBUF01062046">
    <property type="protein sequence ID" value="CAG6626204.1"/>
    <property type="molecule type" value="Transcribed_RNA"/>
</dbReference>
<dbReference type="EMBL" id="HBUF01185648">
    <property type="protein sequence ID" value="CAG6656668.1"/>
    <property type="molecule type" value="Transcribed_RNA"/>
</dbReference>
<protein>
    <submittedName>
        <fullName evidence="2">Uncharacterized protein</fullName>
    </submittedName>
</protein>
<evidence type="ECO:0000313" key="2">
    <source>
        <dbReference type="EMBL" id="CAG6735748.1"/>
    </source>
</evidence>
<evidence type="ECO:0000256" key="1">
    <source>
        <dbReference type="SAM" id="MobiDB-lite"/>
    </source>
</evidence>
<reference evidence="2" key="1">
    <citation type="submission" date="2021-05" db="EMBL/GenBank/DDBJ databases">
        <authorList>
            <person name="Alioto T."/>
            <person name="Alioto T."/>
            <person name="Gomez Garrido J."/>
        </authorList>
    </citation>
    <scope>NUCLEOTIDE SEQUENCE</scope>
</reference>
<dbReference type="EMBL" id="HBUF01603771">
    <property type="protein sequence ID" value="CAG6776946.1"/>
    <property type="molecule type" value="Transcribed_RNA"/>
</dbReference>
<name>A0A8D9DZZ9_9HEMI</name>
<dbReference type="EMBL" id="HBUF01396759">
    <property type="protein sequence ID" value="CAG6735750.1"/>
    <property type="molecule type" value="Transcribed_RNA"/>
</dbReference>
<feature type="compositionally biased region" description="Polar residues" evidence="1">
    <location>
        <begin position="1"/>
        <end position="12"/>
    </location>
</feature>